<gene>
    <name evidence="8" type="ORF">WHR41_07430</name>
</gene>
<keyword evidence="5" id="KW-0539">Nucleus</keyword>
<evidence type="ECO:0000259" key="7">
    <source>
        <dbReference type="Pfam" id="PF03847"/>
    </source>
</evidence>
<evidence type="ECO:0000256" key="5">
    <source>
        <dbReference type="ARBA" id="ARBA00023242"/>
    </source>
</evidence>
<feature type="compositionally biased region" description="Polar residues" evidence="6">
    <location>
        <begin position="481"/>
        <end position="520"/>
    </location>
</feature>
<keyword evidence="9" id="KW-1185">Reference proteome</keyword>
<dbReference type="AlphaFoldDB" id="A0AB34KJ01"/>
<dbReference type="PANTHER" id="PTHR12264:SF21">
    <property type="entry name" value="TRANSCRIPTION INITIATION FACTOR TFIID SUBUNIT 12"/>
    <property type="match status" value="1"/>
</dbReference>
<feature type="compositionally biased region" description="Polar residues" evidence="6">
    <location>
        <begin position="271"/>
        <end position="316"/>
    </location>
</feature>
<dbReference type="EMBL" id="JAAQHG020000030">
    <property type="protein sequence ID" value="KAL1583956.1"/>
    <property type="molecule type" value="Genomic_DNA"/>
</dbReference>
<feature type="region of interest" description="Disordered" evidence="6">
    <location>
        <begin position="1"/>
        <end position="151"/>
    </location>
</feature>
<dbReference type="GO" id="GO:0005669">
    <property type="term" value="C:transcription factor TFIID complex"/>
    <property type="evidence" value="ECO:0007669"/>
    <property type="project" value="InterPro"/>
</dbReference>
<dbReference type="Pfam" id="PF03847">
    <property type="entry name" value="TFIID_20kDa"/>
    <property type="match status" value="1"/>
</dbReference>
<protein>
    <recommendedName>
        <fullName evidence="7">Transcription initiation factor TFIID subunit 12 domain-containing protein</fullName>
    </recommendedName>
</protein>
<proteinExistence type="inferred from homology"/>
<dbReference type="SUPFAM" id="SSF47113">
    <property type="entry name" value="Histone-fold"/>
    <property type="match status" value="1"/>
</dbReference>
<feature type="compositionally biased region" description="Low complexity" evidence="6">
    <location>
        <begin position="76"/>
        <end position="146"/>
    </location>
</feature>
<dbReference type="InterPro" id="IPR037794">
    <property type="entry name" value="TAF12"/>
</dbReference>
<dbReference type="GO" id="GO:0003677">
    <property type="term" value="F:DNA binding"/>
    <property type="evidence" value="ECO:0007669"/>
    <property type="project" value="TreeGrafter"/>
</dbReference>
<evidence type="ECO:0000256" key="4">
    <source>
        <dbReference type="ARBA" id="ARBA00023163"/>
    </source>
</evidence>
<feature type="region of interest" description="Disordered" evidence="6">
    <location>
        <begin position="245"/>
        <end position="543"/>
    </location>
</feature>
<dbReference type="RefSeq" id="XP_069227062.1">
    <property type="nucleotide sequence ID" value="XM_069376035.1"/>
</dbReference>
<evidence type="ECO:0000313" key="9">
    <source>
        <dbReference type="Proteomes" id="UP000803884"/>
    </source>
</evidence>
<keyword evidence="4" id="KW-0804">Transcription</keyword>
<dbReference type="Gene3D" id="1.10.20.10">
    <property type="entry name" value="Histone, subunit A"/>
    <property type="match status" value="1"/>
</dbReference>
<dbReference type="GO" id="GO:0000124">
    <property type="term" value="C:SAGA complex"/>
    <property type="evidence" value="ECO:0007669"/>
    <property type="project" value="InterPro"/>
</dbReference>
<evidence type="ECO:0000256" key="6">
    <source>
        <dbReference type="SAM" id="MobiDB-lite"/>
    </source>
</evidence>
<dbReference type="GO" id="GO:0046982">
    <property type="term" value="F:protein heterodimerization activity"/>
    <property type="evidence" value="ECO:0007669"/>
    <property type="project" value="InterPro"/>
</dbReference>
<comment type="similarity">
    <text evidence="2">Belongs to the TAF12 family.</text>
</comment>
<dbReference type="GeneID" id="96008873"/>
<dbReference type="GO" id="GO:0017025">
    <property type="term" value="F:TBP-class protein binding"/>
    <property type="evidence" value="ECO:0007669"/>
    <property type="project" value="TreeGrafter"/>
</dbReference>
<dbReference type="PANTHER" id="PTHR12264">
    <property type="entry name" value="TRANSCRIPTION INITIATION FACTOR TFIID SUBUNIT 12"/>
    <property type="match status" value="1"/>
</dbReference>
<evidence type="ECO:0000256" key="3">
    <source>
        <dbReference type="ARBA" id="ARBA00023015"/>
    </source>
</evidence>
<accession>A0AB34KJ01</accession>
<dbReference type="CDD" id="cd07981">
    <property type="entry name" value="HFD_TAF12"/>
    <property type="match status" value="1"/>
</dbReference>
<evidence type="ECO:0000256" key="1">
    <source>
        <dbReference type="ARBA" id="ARBA00004123"/>
    </source>
</evidence>
<feature type="domain" description="Transcription initiation factor TFIID subunit 12" evidence="7">
    <location>
        <begin position="576"/>
        <end position="646"/>
    </location>
</feature>
<comment type="subcellular location">
    <subcellularLocation>
        <location evidence="1">Nucleus</location>
    </subcellularLocation>
</comment>
<dbReference type="InterPro" id="IPR003228">
    <property type="entry name" value="TFIID_TAF12_dom"/>
</dbReference>
<dbReference type="Proteomes" id="UP000803884">
    <property type="component" value="Unassembled WGS sequence"/>
</dbReference>
<comment type="caution">
    <text evidence="8">The sequence shown here is derived from an EMBL/GenBank/DDBJ whole genome shotgun (WGS) entry which is preliminary data.</text>
</comment>
<organism evidence="8 9">
    <name type="scientific">Cladosporium halotolerans</name>
    <dbReference type="NCBI Taxonomy" id="1052096"/>
    <lineage>
        <taxon>Eukaryota</taxon>
        <taxon>Fungi</taxon>
        <taxon>Dikarya</taxon>
        <taxon>Ascomycota</taxon>
        <taxon>Pezizomycotina</taxon>
        <taxon>Dothideomycetes</taxon>
        <taxon>Dothideomycetidae</taxon>
        <taxon>Cladosporiales</taxon>
        <taxon>Cladosporiaceae</taxon>
        <taxon>Cladosporium</taxon>
    </lineage>
</organism>
<evidence type="ECO:0000256" key="2">
    <source>
        <dbReference type="ARBA" id="ARBA00007530"/>
    </source>
</evidence>
<dbReference type="InterPro" id="IPR009072">
    <property type="entry name" value="Histone-fold"/>
</dbReference>
<sequence>MASQPPMIKPQQIDSLPHLDAAQKQTYKQGLMNLWNIHDNSPEGSAGRNEARQKIASASQKIMQQLNRASRPVPNAAAQQGQQRPPQAAQGGQAQQAGGQGQQNPQQMQQPQQQQAQQGQATQQPQQQQQPQQTQQAPQQQATGPTDNAQLQAKVKQMVHNIVVFPEPNTPNAQQFEQYKANYQQSLGNSLMKRERSRAEIPRLEGLEAQMKSQGSNLSDEMQNRLNTARTVLAEASRQVAALEQKNEQNKLSYQQKQQKQKEQQQQQQQASQNMPQANGQPMPNPQINGAQAQAMQRTNSQQAQANVTDVNKPTNSPAPPQQFAQQGQQTPQAGTPVQQQQQMPPQQQQQQQQPRPQPQMQPQGTPQSASQPQQQFPQNNMAQQQNQQQRPAMNQQQPQQHPQYGVQQQQQQQPQQQQAPQQQQQYQQTPQPGMQQNAMPNQQPQRPQALTQRDAMAQAAQSYTQQQQQPPGVNQAQQPMQQQHSNMPNGLPFNQPQSAQQHTPTSGFPPNQQMSSAQTKFPIPKELRMDPRTQTPVPGPPSRPTMMGQGGMMNVPGVQKPAHFTLEGEGDHVLSKRKLDELVRQITGSTSQQDGLSPEVEEAVLSLTDNFVDNVIQKACQLAKLRQGQTLDVKDVQMVLERNYGIRIPGYSLDELRTVRKFQPAPGWVGKVQAVQAGKVMGGNKDA</sequence>
<keyword evidence="3" id="KW-0805">Transcription regulation</keyword>
<name>A0AB34KJ01_9PEZI</name>
<dbReference type="GO" id="GO:0051123">
    <property type="term" value="P:RNA polymerase II preinitiation complex assembly"/>
    <property type="evidence" value="ECO:0007669"/>
    <property type="project" value="TreeGrafter"/>
</dbReference>
<evidence type="ECO:0000313" key="8">
    <source>
        <dbReference type="EMBL" id="KAL1583956.1"/>
    </source>
</evidence>
<feature type="compositionally biased region" description="Low complexity" evidence="6">
    <location>
        <begin position="322"/>
        <end position="480"/>
    </location>
</feature>
<feature type="compositionally biased region" description="Polar residues" evidence="6">
    <location>
        <begin position="56"/>
        <end position="68"/>
    </location>
</feature>
<reference evidence="8 9" key="1">
    <citation type="journal article" date="2020" name="Microbiol. Resour. Announc.">
        <title>Draft Genome Sequence of a Cladosporium Species Isolated from the Mesophotic Ascidian Didemnum maculosum.</title>
        <authorList>
            <person name="Gioti A."/>
            <person name="Siaperas R."/>
            <person name="Nikolaivits E."/>
            <person name="Le Goff G."/>
            <person name="Ouazzani J."/>
            <person name="Kotoulas G."/>
            <person name="Topakas E."/>
        </authorList>
    </citation>
    <scope>NUCLEOTIDE SEQUENCE [LARGE SCALE GENOMIC DNA]</scope>
    <source>
        <strain evidence="8 9">TM138-S3</strain>
    </source>
</reference>